<evidence type="ECO:0000256" key="2">
    <source>
        <dbReference type="SAM" id="Coils"/>
    </source>
</evidence>
<dbReference type="Gene3D" id="2.70.70.10">
    <property type="entry name" value="Glucose Permease (Domain IIA)"/>
    <property type="match status" value="1"/>
</dbReference>
<keyword evidence="1 3" id="KW-0732">Signal</keyword>
<feature type="chain" id="PRO_5045760579" evidence="3">
    <location>
        <begin position="26"/>
        <end position="402"/>
    </location>
</feature>
<dbReference type="InterPro" id="IPR011055">
    <property type="entry name" value="Dup_hybrid_motif"/>
</dbReference>
<feature type="domain" description="M23ase beta-sheet core" evidence="4">
    <location>
        <begin position="294"/>
        <end position="396"/>
    </location>
</feature>
<organism evidence="6 7">
    <name type="scientific">Caproiciproducens galactitolivorans</name>
    <dbReference type="NCBI Taxonomy" id="642589"/>
    <lineage>
        <taxon>Bacteria</taxon>
        <taxon>Bacillati</taxon>
        <taxon>Bacillota</taxon>
        <taxon>Clostridia</taxon>
        <taxon>Eubacteriales</taxon>
        <taxon>Acutalibacteraceae</taxon>
        <taxon>Caproiciproducens</taxon>
    </lineage>
</organism>
<dbReference type="Pfam" id="PF24568">
    <property type="entry name" value="CC_PcsB"/>
    <property type="match status" value="1"/>
</dbReference>
<evidence type="ECO:0000259" key="4">
    <source>
        <dbReference type="Pfam" id="PF01551"/>
    </source>
</evidence>
<feature type="coiled-coil region" evidence="2">
    <location>
        <begin position="165"/>
        <end position="216"/>
    </location>
</feature>
<dbReference type="Proteomes" id="UP001082703">
    <property type="component" value="Unassembled WGS sequence"/>
</dbReference>
<evidence type="ECO:0000313" key="7">
    <source>
        <dbReference type="Proteomes" id="UP001082703"/>
    </source>
</evidence>
<dbReference type="SUPFAM" id="SSF51261">
    <property type="entry name" value="Duplicated hybrid motif"/>
    <property type="match status" value="1"/>
</dbReference>
<dbReference type="Pfam" id="PF01551">
    <property type="entry name" value="Peptidase_M23"/>
    <property type="match status" value="1"/>
</dbReference>
<comment type="caution">
    <text evidence="6">The sequence shown here is derived from an EMBL/GenBank/DDBJ whole genome shotgun (WGS) entry which is preliminary data.</text>
</comment>
<keyword evidence="7" id="KW-1185">Reference proteome</keyword>
<dbReference type="PANTHER" id="PTHR21666">
    <property type="entry name" value="PEPTIDASE-RELATED"/>
    <property type="match status" value="1"/>
</dbReference>
<dbReference type="CDD" id="cd12797">
    <property type="entry name" value="M23_peptidase"/>
    <property type="match status" value="1"/>
</dbReference>
<name>A0ABT4BVZ2_9FIRM</name>
<feature type="signal peptide" evidence="3">
    <location>
        <begin position="1"/>
        <end position="25"/>
    </location>
</feature>
<dbReference type="PANTHER" id="PTHR21666:SF289">
    <property type="entry name" value="L-ALA--D-GLU ENDOPEPTIDASE"/>
    <property type="match status" value="1"/>
</dbReference>
<evidence type="ECO:0000256" key="3">
    <source>
        <dbReference type="SAM" id="SignalP"/>
    </source>
</evidence>
<feature type="domain" description="Peptidoglycan hydrolase PcsB coiled-coil" evidence="5">
    <location>
        <begin position="107"/>
        <end position="177"/>
    </location>
</feature>
<evidence type="ECO:0000259" key="5">
    <source>
        <dbReference type="Pfam" id="PF24568"/>
    </source>
</evidence>
<dbReference type="InterPro" id="IPR057309">
    <property type="entry name" value="PcsB_CC"/>
</dbReference>
<dbReference type="EMBL" id="JAPOHA010000015">
    <property type="protein sequence ID" value="MCY1715069.1"/>
    <property type="molecule type" value="Genomic_DNA"/>
</dbReference>
<reference evidence="6 7" key="1">
    <citation type="submission" date="2022-11" db="EMBL/GenBank/DDBJ databases">
        <authorList>
            <person name="Caiyu Z."/>
        </authorList>
    </citation>
    <scope>NUCLEOTIDE SEQUENCE [LARGE SCALE GENOMIC DNA]</scope>
    <source>
        <strain evidence="6 7">YR-4</strain>
    </source>
</reference>
<gene>
    <name evidence="6" type="ORF">OUY18_12510</name>
</gene>
<dbReference type="RefSeq" id="WP_268059106.1">
    <property type="nucleotide sequence ID" value="NZ_JAPOHA010000015.1"/>
</dbReference>
<dbReference type="InterPro" id="IPR050570">
    <property type="entry name" value="Cell_wall_metabolism_enzyme"/>
</dbReference>
<evidence type="ECO:0000313" key="6">
    <source>
        <dbReference type="EMBL" id="MCY1715069.1"/>
    </source>
</evidence>
<dbReference type="Gene3D" id="6.10.250.3150">
    <property type="match status" value="1"/>
</dbReference>
<protein>
    <submittedName>
        <fullName evidence="6">Peptidoglycan DD-metalloendopeptidase family protein</fullName>
    </submittedName>
</protein>
<evidence type="ECO:0000256" key="1">
    <source>
        <dbReference type="ARBA" id="ARBA00022729"/>
    </source>
</evidence>
<sequence>MAGKKFAKCAAALVLAIAILLSPQAMVPASAAKSLSQLQQEQSALKKKQAEVTAKLKTLRADKAKKMEYKQALDAQVGTVQSQIDVLNQQISALDADITDKQTQIAGKQQDINKNYDLLKQRLHALYLTGEASNLEIILNAKNVVDLADKTEAIKAITTHDTNLINTLKSDMQSIQAQKAQIEANRRNVAGAKVTLDQKRSELSSLQQETKQVIADISANESSAKEQSAELAEKRKAADAAIDDWFRKYYEDQKKNQGGAGGGSGGYTSTGNFAWPVPGINTVTSGFGSRWGSFHKGIDISGSGVYGRPIVAADSGRVMMAGWGNYGTGYGGYGNVVAIDHGGGYSTLYGHCSSVAVSAGQIVTKGQVIAYVGNTGDSQGAHCHFEIRVNGVAQNPLNWFSR</sequence>
<proteinExistence type="predicted"/>
<accession>A0ABT4BVZ2</accession>
<dbReference type="InterPro" id="IPR016047">
    <property type="entry name" value="M23ase_b-sheet_dom"/>
</dbReference>
<keyword evidence="2" id="KW-0175">Coiled coil</keyword>